<dbReference type="RefSeq" id="WP_157782205.1">
    <property type="nucleotide sequence ID" value="NZ_BSPR01000006.1"/>
</dbReference>
<feature type="domain" description="Fungal lipase-type" evidence="1">
    <location>
        <begin position="104"/>
        <end position="231"/>
    </location>
</feature>
<dbReference type="Pfam" id="PF01764">
    <property type="entry name" value="Lipase_3"/>
    <property type="match status" value="1"/>
</dbReference>
<evidence type="ECO:0000313" key="3">
    <source>
        <dbReference type="Proteomes" id="UP000193427"/>
    </source>
</evidence>
<dbReference type="OrthoDB" id="5522031at2"/>
<dbReference type="Proteomes" id="UP000193427">
    <property type="component" value="Chromosome"/>
</dbReference>
<dbReference type="KEGG" id="rgu:A4W93_20765"/>
<name>A0A1W6LD31_9BURK</name>
<proteinExistence type="predicted"/>
<organism evidence="2 3">
    <name type="scientific">Piscinibacter gummiphilus</name>
    <dbReference type="NCBI Taxonomy" id="946333"/>
    <lineage>
        <taxon>Bacteria</taxon>
        <taxon>Pseudomonadati</taxon>
        <taxon>Pseudomonadota</taxon>
        <taxon>Betaproteobacteria</taxon>
        <taxon>Burkholderiales</taxon>
        <taxon>Sphaerotilaceae</taxon>
        <taxon>Piscinibacter</taxon>
    </lineage>
</organism>
<dbReference type="AlphaFoldDB" id="A0A1W6LD31"/>
<dbReference type="STRING" id="946333.A4W93_20765"/>
<accession>A0A1W6LD31</accession>
<dbReference type="CDD" id="cd00519">
    <property type="entry name" value="Lipase_3"/>
    <property type="match status" value="1"/>
</dbReference>
<dbReference type="PANTHER" id="PTHR45856:SF24">
    <property type="entry name" value="FUNGAL LIPASE-LIKE DOMAIN-CONTAINING PROTEIN"/>
    <property type="match status" value="1"/>
</dbReference>
<evidence type="ECO:0000313" key="2">
    <source>
        <dbReference type="EMBL" id="ARN22136.1"/>
    </source>
</evidence>
<gene>
    <name evidence="2" type="ORF">A4W93_20765</name>
</gene>
<sequence>MSNHEFLSPQEATFIAHNAYFTLQDWITGVPQIGMETRANVKKMVTGDGLGAGVLTKQHANTSLASTPLAGARLDRVFAGSTAGVSTGFGYVLSFNRAGRRQVVIATRGTRAEHSKADIFTDLRASMVGLPGFGPVHQGFRNTFDSVKIGLARDINRIMDADVVHCVGHSLGGAVATLVAAHFSGRGKDVKLYTFGSPRVGAMGAQHAIEASIGKRNIFRVAHDLDPVTMVGPYPYGHVNGDPADENNMTLVSPTGKLLSVANHDMLEYVASIGSPDISWDTVRLRAMAVDHDNAVLARWLLRSSDNPGWMTQRAAQGLSYLMKAFSHLLKQAGFAAISGLTAIDLFCVSLARDLTRLAEQSAEFMQWIRHAAGWARIIITGAAQITAKVIRGILSAMMSVLTPIATQALVNVAGRGMPLPLMIGGAAALAGSVI</sequence>
<dbReference type="InterPro" id="IPR051218">
    <property type="entry name" value="Sec_MonoDiacylglyc_Lipase"/>
</dbReference>
<reference evidence="2 3" key="1">
    <citation type="submission" date="2016-04" db="EMBL/GenBank/DDBJ databases">
        <title>Complete genome sequence of natural rubber-degrading, novel Gram-negative bacterium, Rhizobacter gummiphilus strain NS21.</title>
        <authorList>
            <person name="Tabata M."/>
            <person name="Kasai D."/>
            <person name="Fukuda M."/>
        </authorList>
    </citation>
    <scope>NUCLEOTIDE SEQUENCE [LARGE SCALE GENOMIC DNA]</scope>
    <source>
        <strain evidence="2 3">NS21</strain>
    </source>
</reference>
<evidence type="ECO:0000259" key="1">
    <source>
        <dbReference type="Pfam" id="PF01764"/>
    </source>
</evidence>
<keyword evidence="3" id="KW-1185">Reference proteome</keyword>
<dbReference type="SUPFAM" id="SSF53474">
    <property type="entry name" value="alpha/beta-Hydrolases"/>
    <property type="match status" value="1"/>
</dbReference>
<dbReference type="PANTHER" id="PTHR45856">
    <property type="entry name" value="ALPHA/BETA-HYDROLASES SUPERFAMILY PROTEIN"/>
    <property type="match status" value="1"/>
</dbReference>
<dbReference type="InterPro" id="IPR029058">
    <property type="entry name" value="AB_hydrolase_fold"/>
</dbReference>
<dbReference type="InterPro" id="IPR002921">
    <property type="entry name" value="Fungal_lipase-type"/>
</dbReference>
<protein>
    <recommendedName>
        <fullName evidence="1">Fungal lipase-type domain-containing protein</fullName>
    </recommendedName>
</protein>
<dbReference type="EMBL" id="CP015118">
    <property type="protein sequence ID" value="ARN22136.1"/>
    <property type="molecule type" value="Genomic_DNA"/>
</dbReference>
<dbReference type="Gene3D" id="3.40.50.1820">
    <property type="entry name" value="alpha/beta hydrolase"/>
    <property type="match status" value="1"/>
</dbReference>
<dbReference type="GO" id="GO:0006629">
    <property type="term" value="P:lipid metabolic process"/>
    <property type="evidence" value="ECO:0007669"/>
    <property type="project" value="InterPro"/>
</dbReference>